<comment type="caution">
    <text evidence="6">The sequence shown here is derived from an EMBL/GenBank/DDBJ whole genome shotgun (WGS) entry which is preliminary data.</text>
</comment>
<keyword evidence="1" id="KW-0479">Metal-binding</keyword>
<keyword evidence="3" id="KW-0862">Zinc</keyword>
<dbReference type="Proteomes" id="UP001054837">
    <property type="component" value="Unassembled WGS sequence"/>
</dbReference>
<organism evidence="6 7">
    <name type="scientific">Caerostris darwini</name>
    <dbReference type="NCBI Taxonomy" id="1538125"/>
    <lineage>
        <taxon>Eukaryota</taxon>
        <taxon>Metazoa</taxon>
        <taxon>Ecdysozoa</taxon>
        <taxon>Arthropoda</taxon>
        <taxon>Chelicerata</taxon>
        <taxon>Arachnida</taxon>
        <taxon>Araneae</taxon>
        <taxon>Araneomorphae</taxon>
        <taxon>Entelegynae</taxon>
        <taxon>Araneoidea</taxon>
        <taxon>Araneidae</taxon>
        <taxon>Caerostris</taxon>
    </lineage>
</organism>
<keyword evidence="2 4" id="KW-0863">Zinc-finger</keyword>
<name>A0AAV4M4Z6_9ARAC</name>
<accession>A0AAV4M4Z6</accession>
<dbReference type="SMART" id="SM00355">
    <property type="entry name" value="ZnF_C2H2"/>
    <property type="match status" value="3"/>
</dbReference>
<dbReference type="FunFam" id="3.30.160.60:FF:000515">
    <property type="entry name" value="early growth response protein 4"/>
    <property type="match status" value="1"/>
</dbReference>
<evidence type="ECO:0000256" key="4">
    <source>
        <dbReference type="PROSITE-ProRule" id="PRU00042"/>
    </source>
</evidence>
<sequence>MTSEISAFPDSHWMASIDDLPRDDSHGGILTFSNNSSPLEEKEISLNAQSAAGEDHFDSSEIFTSTSFDLDQFSSWNNFQSPLMTVIDTPGKESPIQMDRLNTSSVMSSKIEDRLGSAVEITSNIADTRSVPVGPRTNSKQTSNGPVRERRYACPIDTCASWFFHNWKLTRHLKIHTGQKSFQCGVCSRSFVHPHNLITHNRVHSGEKPYSCGTCGRRFARSDAKRSHAKVHLKQKTKKYGASGNDNNMKICGLLKYETGQ</sequence>
<feature type="domain" description="C2H2-type" evidence="5">
    <location>
        <begin position="152"/>
        <end position="181"/>
    </location>
</feature>
<dbReference type="GO" id="GO:0000978">
    <property type="term" value="F:RNA polymerase II cis-regulatory region sequence-specific DNA binding"/>
    <property type="evidence" value="ECO:0007669"/>
    <property type="project" value="TreeGrafter"/>
</dbReference>
<evidence type="ECO:0000256" key="2">
    <source>
        <dbReference type="ARBA" id="ARBA00022771"/>
    </source>
</evidence>
<dbReference type="Gene3D" id="3.30.160.60">
    <property type="entry name" value="Classic Zinc Finger"/>
    <property type="match status" value="3"/>
</dbReference>
<dbReference type="PROSITE" id="PS00028">
    <property type="entry name" value="ZINC_FINGER_C2H2_1"/>
    <property type="match status" value="3"/>
</dbReference>
<dbReference type="GO" id="GO:0008270">
    <property type="term" value="F:zinc ion binding"/>
    <property type="evidence" value="ECO:0007669"/>
    <property type="project" value="UniProtKB-KW"/>
</dbReference>
<dbReference type="GO" id="GO:0000981">
    <property type="term" value="F:DNA-binding transcription factor activity, RNA polymerase II-specific"/>
    <property type="evidence" value="ECO:0007669"/>
    <property type="project" value="TreeGrafter"/>
</dbReference>
<dbReference type="InterPro" id="IPR013087">
    <property type="entry name" value="Znf_C2H2_type"/>
</dbReference>
<proteinExistence type="predicted"/>
<keyword evidence="7" id="KW-1185">Reference proteome</keyword>
<dbReference type="AlphaFoldDB" id="A0AAV4M4Z6"/>
<dbReference type="InterPro" id="IPR036236">
    <property type="entry name" value="Znf_C2H2_sf"/>
</dbReference>
<dbReference type="PANTHER" id="PTHR23235">
    <property type="entry name" value="KRUEPPEL-LIKE TRANSCRIPTION FACTOR"/>
    <property type="match status" value="1"/>
</dbReference>
<evidence type="ECO:0000313" key="7">
    <source>
        <dbReference type="Proteomes" id="UP001054837"/>
    </source>
</evidence>
<evidence type="ECO:0000256" key="1">
    <source>
        <dbReference type="ARBA" id="ARBA00022723"/>
    </source>
</evidence>
<evidence type="ECO:0000259" key="5">
    <source>
        <dbReference type="PROSITE" id="PS50157"/>
    </source>
</evidence>
<dbReference type="Pfam" id="PF00096">
    <property type="entry name" value="zf-C2H2"/>
    <property type="match status" value="1"/>
</dbReference>
<reference evidence="6 7" key="1">
    <citation type="submission" date="2021-06" db="EMBL/GenBank/DDBJ databases">
        <title>Caerostris darwini draft genome.</title>
        <authorList>
            <person name="Kono N."/>
            <person name="Arakawa K."/>
        </authorList>
    </citation>
    <scope>NUCLEOTIDE SEQUENCE [LARGE SCALE GENOMIC DNA]</scope>
</reference>
<dbReference type="SUPFAM" id="SSF57667">
    <property type="entry name" value="beta-beta-alpha zinc fingers"/>
    <property type="match status" value="2"/>
</dbReference>
<dbReference type="PANTHER" id="PTHR23235:SF60">
    <property type="entry name" value="STRIPE, ISOFORM D"/>
    <property type="match status" value="1"/>
</dbReference>
<feature type="domain" description="C2H2-type" evidence="5">
    <location>
        <begin position="182"/>
        <end position="209"/>
    </location>
</feature>
<dbReference type="PROSITE" id="PS50157">
    <property type="entry name" value="ZINC_FINGER_C2H2_2"/>
    <property type="match status" value="3"/>
</dbReference>
<protein>
    <recommendedName>
        <fullName evidence="5">C2H2-type domain-containing protein</fullName>
    </recommendedName>
</protein>
<evidence type="ECO:0000256" key="3">
    <source>
        <dbReference type="ARBA" id="ARBA00022833"/>
    </source>
</evidence>
<dbReference type="EMBL" id="BPLQ01000036">
    <property type="protein sequence ID" value="GIX66920.1"/>
    <property type="molecule type" value="Genomic_DNA"/>
</dbReference>
<gene>
    <name evidence="6" type="ORF">CDAR_552741</name>
</gene>
<feature type="domain" description="C2H2-type" evidence="5">
    <location>
        <begin position="210"/>
        <end position="237"/>
    </location>
</feature>
<evidence type="ECO:0000313" key="6">
    <source>
        <dbReference type="EMBL" id="GIX66920.1"/>
    </source>
</evidence>